<feature type="domain" description="Glycosyltransferase 2-like" evidence="1">
    <location>
        <begin position="7"/>
        <end position="172"/>
    </location>
</feature>
<evidence type="ECO:0000313" key="3">
    <source>
        <dbReference type="Proteomes" id="UP001246244"/>
    </source>
</evidence>
<reference evidence="3" key="1">
    <citation type="submission" date="2023-07" db="EMBL/GenBank/DDBJ databases">
        <title>Whole-genome sequencing of a new Methanosarcina sp. Z-7115.</title>
        <authorList>
            <person name="Zhilina T.N."/>
            <person name="Merkel A.Y."/>
        </authorList>
    </citation>
    <scope>NUCLEOTIDE SEQUENCE [LARGE SCALE GENOMIC DNA]</scope>
    <source>
        <strain evidence="3">Z-7115</strain>
    </source>
</reference>
<sequence>MSHPKVSICIPTYKQPDFFRRALQSVFVQSFDDYEVIITDDSPDESVEHVVKEFQPNIKLKYYRNKERKGSPENWNEAIRLASGEYIKILHHDDWFPDKNSLIEFVKMLDENPNADFAFCSSLVCGPDQKVKYLHLPTEKQLSKLRSSSNYLFPKNIVGAPSATIYRSKLNKRFDIRLKWVVDIDFYISVLKDNKNFIFCSNPLVCTTDGAPHQVTSECQNDKNIELFEWFYLYDKIKKYPIIDFRNFVFFWNLLYKYKVRSVGEIKELGIQFPPQILEAIVQLQKILCTFR</sequence>
<accession>A0ABU2D310</accession>
<keyword evidence="2" id="KW-0808">Transferase</keyword>
<dbReference type="GO" id="GO:0016757">
    <property type="term" value="F:glycosyltransferase activity"/>
    <property type="evidence" value="ECO:0007669"/>
    <property type="project" value="UniProtKB-KW"/>
</dbReference>
<dbReference type="EMBL" id="JAVKPK010000047">
    <property type="protein sequence ID" value="MDR7666380.1"/>
    <property type="molecule type" value="Genomic_DNA"/>
</dbReference>
<gene>
    <name evidence="2" type="ORF">RG963_11435</name>
</gene>
<dbReference type="SUPFAM" id="SSF53448">
    <property type="entry name" value="Nucleotide-diphospho-sugar transferases"/>
    <property type="match status" value="1"/>
</dbReference>
<keyword evidence="3" id="KW-1185">Reference proteome</keyword>
<dbReference type="InterPro" id="IPR029044">
    <property type="entry name" value="Nucleotide-diphossugar_trans"/>
</dbReference>
<dbReference type="InterPro" id="IPR001173">
    <property type="entry name" value="Glyco_trans_2-like"/>
</dbReference>
<dbReference type="Proteomes" id="UP001246244">
    <property type="component" value="Unassembled WGS sequence"/>
</dbReference>
<organism evidence="2 3">
    <name type="scientific">Methanosarcina baikalica</name>
    <dbReference type="NCBI Taxonomy" id="3073890"/>
    <lineage>
        <taxon>Archaea</taxon>
        <taxon>Methanobacteriati</taxon>
        <taxon>Methanobacteriota</taxon>
        <taxon>Stenosarchaea group</taxon>
        <taxon>Methanomicrobia</taxon>
        <taxon>Methanosarcinales</taxon>
        <taxon>Methanosarcinaceae</taxon>
        <taxon>Methanosarcina</taxon>
    </lineage>
</organism>
<evidence type="ECO:0000259" key="1">
    <source>
        <dbReference type="Pfam" id="PF00535"/>
    </source>
</evidence>
<dbReference type="PANTHER" id="PTHR22916:SF3">
    <property type="entry name" value="UDP-GLCNAC:BETAGAL BETA-1,3-N-ACETYLGLUCOSAMINYLTRANSFERASE-LIKE PROTEIN 1"/>
    <property type="match status" value="1"/>
</dbReference>
<dbReference type="RefSeq" id="WP_310576408.1">
    <property type="nucleotide sequence ID" value="NZ_JAVKPK010000047.1"/>
</dbReference>
<evidence type="ECO:0000313" key="2">
    <source>
        <dbReference type="EMBL" id="MDR7666380.1"/>
    </source>
</evidence>
<dbReference type="PANTHER" id="PTHR22916">
    <property type="entry name" value="GLYCOSYLTRANSFERASE"/>
    <property type="match status" value="1"/>
</dbReference>
<name>A0ABU2D310_9EURY</name>
<dbReference type="Gene3D" id="3.90.550.10">
    <property type="entry name" value="Spore Coat Polysaccharide Biosynthesis Protein SpsA, Chain A"/>
    <property type="match status" value="1"/>
</dbReference>
<proteinExistence type="predicted"/>
<dbReference type="Pfam" id="PF00535">
    <property type="entry name" value="Glycos_transf_2"/>
    <property type="match status" value="1"/>
</dbReference>
<keyword evidence="2" id="KW-0328">Glycosyltransferase</keyword>
<comment type="caution">
    <text evidence="2">The sequence shown here is derived from an EMBL/GenBank/DDBJ whole genome shotgun (WGS) entry which is preliminary data.</text>
</comment>
<dbReference type="EC" id="2.4.-.-" evidence="2"/>
<protein>
    <submittedName>
        <fullName evidence="2">Glycosyltransferase family 2 protein</fullName>
        <ecNumber evidence="2">2.4.-.-</ecNumber>
    </submittedName>
</protein>